<dbReference type="SUPFAM" id="SSF46689">
    <property type="entry name" value="Homeodomain-like"/>
    <property type="match status" value="2"/>
</dbReference>
<sequence length="725" mass="83765">MDEIDDASRLLIEQMMAEETHYFGAPTVENKNSFSTSAGRKKKGKVASTRWTKEETEILKGALKVHGEDWQMISELFQGSRTPLQVKNRVNSLLQNGQLTKSEYSEVLDTVIQKIHSSHDVNNVEEDDENIVVGEEVERSEIQHSGIGNHEISNSPVSKKIKLDIDEEETPEVDILDDDEDESYPIKEMIVENFDFNGNSEEKSSDSETKEDDNLEDEYEEESDGENFKNDIVKSKFSQIKTNQVEKVLPKIVIDNSIIQDLEKEECKEFFTKEKHLKYKNKTPERYKLIRNHILSLWEKNKPKYVTKTSARKGQGDVNAISRVWAFLEKAEAINVNVVQKEKLVDPYYSPKGKISEMKASKKNQFLLSSITFSNNSKRLRRVKDDNGKWVDEKELEGKVIDHDELALKTLAEQEKLNLLLSSKIFTKKSKGNGDVDKEDVWNGLDPFHLVPLSKDLKSPFNVEIDKNALIYLDFHSHLATTEVIGLLGGNYDEINKILYVMESYPCRSTSTQVQCEMDPASEMKAREVFSSKGYVVVGWYHSHPTFIPNPSIRDIENQSAYQSLFRREDGIEPFIGIIVNPYQPLEEDTFNESQLISKFSFLGISENWNEKDEYRIPHALSINVKDSANIPDIQSFQHLKNLYYFNKNKDKLEKDISSESTKKELEELENFNFMEKNLIDLNEQFFHGYSKLDKLIFSLNYNFSSANKNDAEKIQFFEKLRKLF</sequence>
<keyword evidence="1" id="KW-0238">DNA-binding</keyword>
<dbReference type="Pfam" id="PF04433">
    <property type="entry name" value="SWIRM"/>
    <property type="match status" value="1"/>
</dbReference>
<dbReference type="InterPro" id="IPR000555">
    <property type="entry name" value="JAMM/MPN+_dom"/>
</dbReference>
<feature type="domain" description="SWIRM" evidence="6">
    <location>
        <begin position="245"/>
        <end position="345"/>
    </location>
</feature>
<accession>A0AAD5U4F4</accession>
<protein>
    <recommendedName>
        <fullName evidence="11">Myb-like, SWIRM and MPN domain-containing protein 1</fullName>
    </recommendedName>
</protein>
<dbReference type="GO" id="GO:0008237">
    <property type="term" value="F:metallopeptidase activity"/>
    <property type="evidence" value="ECO:0007669"/>
    <property type="project" value="InterPro"/>
</dbReference>
<dbReference type="InterPro" id="IPR007526">
    <property type="entry name" value="SWIRM"/>
</dbReference>
<feature type="region of interest" description="Disordered" evidence="3">
    <location>
        <begin position="26"/>
        <end position="49"/>
    </location>
</feature>
<feature type="domain" description="HTH myb-type" evidence="8">
    <location>
        <begin position="50"/>
        <end position="98"/>
    </location>
</feature>
<dbReference type="InterPro" id="IPR001005">
    <property type="entry name" value="SANT/Myb"/>
</dbReference>
<dbReference type="SMART" id="SM00232">
    <property type="entry name" value="JAB_MPN"/>
    <property type="match status" value="1"/>
</dbReference>
<dbReference type="CDD" id="cd00167">
    <property type="entry name" value="SANT"/>
    <property type="match status" value="1"/>
</dbReference>
<keyword evidence="10" id="KW-1185">Reference proteome</keyword>
<gene>
    <name evidence="9" type="ORF">HK099_000159</name>
</gene>
<reference evidence="9" key="1">
    <citation type="submission" date="2020-05" db="EMBL/GenBank/DDBJ databases">
        <title>Phylogenomic resolution of chytrid fungi.</title>
        <authorList>
            <person name="Stajich J.E."/>
            <person name="Amses K."/>
            <person name="Simmons R."/>
            <person name="Seto K."/>
            <person name="Myers J."/>
            <person name="Bonds A."/>
            <person name="Quandt C.A."/>
            <person name="Barry K."/>
            <person name="Liu P."/>
            <person name="Grigoriev I."/>
            <person name="Longcore J.E."/>
            <person name="James T.Y."/>
        </authorList>
    </citation>
    <scope>NUCLEOTIDE SEQUENCE</scope>
    <source>
        <strain evidence="9">JEL0476</strain>
    </source>
</reference>
<evidence type="ECO:0000313" key="10">
    <source>
        <dbReference type="Proteomes" id="UP001211065"/>
    </source>
</evidence>
<dbReference type="PROSITE" id="PS50249">
    <property type="entry name" value="MPN"/>
    <property type="match status" value="1"/>
</dbReference>
<proteinExistence type="predicted"/>
<organism evidence="9 10">
    <name type="scientific">Clydaea vesicula</name>
    <dbReference type="NCBI Taxonomy" id="447962"/>
    <lineage>
        <taxon>Eukaryota</taxon>
        <taxon>Fungi</taxon>
        <taxon>Fungi incertae sedis</taxon>
        <taxon>Chytridiomycota</taxon>
        <taxon>Chytridiomycota incertae sedis</taxon>
        <taxon>Chytridiomycetes</taxon>
        <taxon>Lobulomycetales</taxon>
        <taxon>Lobulomycetaceae</taxon>
        <taxon>Clydaea</taxon>
    </lineage>
</organism>
<dbReference type="Pfam" id="PF00249">
    <property type="entry name" value="Myb_DNA-binding"/>
    <property type="match status" value="1"/>
</dbReference>
<evidence type="ECO:0000259" key="7">
    <source>
        <dbReference type="PROSITE" id="PS51293"/>
    </source>
</evidence>
<evidence type="ECO:0000313" key="9">
    <source>
        <dbReference type="EMBL" id="KAJ3224168.1"/>
    </source>
</evidence>
<evidence type="ECO:0000259" key="6">
    <source>
        <dbReference type="PROSITE" id="PS50934"/>
    </source>
</evidence>
<dbReference type="PANTHER" id="PTHR10410">
    <property type="entry name" value="EUKARYOTIC TRANSLATION INITIATION FACTOR 3 -RELATED"/>
    <property type="match status" value="1"/>
</dbReference>
<dbReference type="Gene3D" id="3.40.140.10">
    <property type="entry name" value="Cytidine Deaminase, domain 2"/>
    <property type="match status" value="1"/>
</dbReference>
<dbReference type="Proteomes" id="UP001211065">
    <property type="component" value="Unassembled WGS sequence"/>
</dbReference>
<evidence type="ECO:0000256" key="3">
    <source>
        <dbReference type="SAM" id="MobiDB-lite"/>
    </source>
</evidence>
<evidence type="ECO:0000259" key="5">
    <source>
        <dbReference type="PROSITE" id="PS50249"/>
    </source>
</evidence>
<dbReference type="PROSITE" id="PS51294">
    <property type="entry name" value="HTH_MYB"/>
    <property type="match status" value="1"/>
</dbReference>
<dbReference type="SUPFAM" id="SSF102712">
    <property type="entry name" value="JAB1/MPN domain"/>
    <property type="match status" value="1"/>
</dbReference>
<dbReference type="InterPro" id="IPR009057">
    <property type="entry name" value="Homeodomain-like_sf"/>
</dbReference>
<dbReference type="InterPro" id="IPR037518">
    <property type="entry name" value="MPN"/>
</dbReference>
<dbReference type="Pfam" id="PF01398">
    <property type="entry name" value="JAB"/>
    <property type="match status" value="1"/>
</dbReference>
<feature type="domain" description="Myb-like" evidence="4">
    <location>
        <begin position="43"/>
        <end position="94"/>
    </location>
</feature>
<dbReference type="Gene3D" id="1.10.10.10">
    <property type="entry name" value="Winged helix-like DNA-binding domain superfamily/Winged helix DNA-binding domain"/>
    <property type="match status" value="1"/>
</dbReference>
<feature type="compositionally biased region" description="Polar residues" evidence="3">
    <location>
        <begin position="29"/>
        <end position="38"/>
    </location>
</feature>
<dbReference type="InterPro" id="IPR050242">
    <property type="entry name" value="JAMM_MPN+_peptidase_M67A"/>
</dbReference>
<dbReference type="Gene3D" id="1.10.10.60">
    <property type="entry name" value="Homeodomain-like"/>
    <property type="match status" value="1"/>
</dbReference>
<feature type="region of interest" description="Disordered" evidence="3">
    <location>
        <begin position="192"/>
        <end position="227"/>
    </location>
</feature>
<dbReference type="EMBL" id="JADGJW010000102">
    <property type="protein sequence ID" value="KAJ3224168.1"/>
    <property type="molecule type" value="Genomic_DNA"/>
</dbReference>
<dbReference type="GO" id="GO:0003677">
    <property type="term" value="F:DNA binding"/>
    <property type="evidence" value="ECO:0007669"/>
    <property type="project" value="UniProtKB-KW"/>
</dbReference>
<feature type="compositionally biased region" description="Acidic residues" evidence="3">
    <location>
        <begin position="209"/>
        <end position="225"/>
    </location>
</feature>
<evidence type="ECO:0000259" key="4">
    <source>
        <dbReference type="PROSITE" id="PS50090"/>
    </source>
</evidence>
<feature type="domain" description="MPN" evidence="5">
    <location>
        <begin position="463"/>
        <end position="597"/>
    </location>
</feature>
<feature type="domain" description="SANT" evidence="7">
    <location>
        <begin position="46"/>
        <end position="88"/>
    </location>
</feature>
<evidence type="ECO:0008006" key="11">
    <source>
        <dbReference type="Google" id="ProtNLM"/>
    </source>
</evidence>
<dbReference type="InterPro" id="IPR017884">
    <property type="entry name" value="SANT_dom"/>
</dbReference>
<dbReference type="CDD" id="cd08067">
    <property type="entry name" value="MPN_2A_DUB"/>
    <property type="match status" value="1"/>
</dbReference>
<evidence type="ECO:0000259" key="8">
    <source>
        <dbReference type="PROSITE" id="PS51294"/>
    </source>
</evidence>
<dbReference type="SMART" id="SM00717">
    <property type="entry name" value="SANT"/>
    <property type="match status" value="1"/>
</dbReference>
<evidence type="ECO:0000256" key="1">
    <source>
        <dbReference type="ARBA" id="ARBA00023125"/>
    </source>
</evidence>
<comment type="caution">
    <text evidence="9">The sequence shown here is derived from an EMBL/GenBank/DDBJ whole genome shotgun (WGS) entry which is preliminary data.</text>
</comment>
<keyword evidence="2" id="KW-0539">Nucleus</keyword>
<dbReference type="PROSITE" id="PS50934">
    <property type="entry name" value="SWIRM"/>
    <property type="match status" value="1"/>
</dbReference>
<name>A0AAD5U4F4_9FUNG</name>
<dbReference type="GO" id="GO:0010468">
    <property type="term" value="P:regulation of gene expression"/>
    <property type="evidence" value="ECO:0007669"/>
    <property type="project" value="UniProtKB-ARBA"/>
</dbReference>
<dbReference type="AlphaFoldDB" id="A0AAD5U4F4"/>
<dbReference type="PROSITE" id="PS50090">
    <property type="entry name" value="MYB_LIKE"/>
    <property type="match status" value="1"/>
</dbReference>
<dbReference type="InterPro" id="IPR036388">
    <property type="entry name" value="WH-like_DNA-bd_sf"/>
</dbReference>
<evidence type="ECO:0000256" key="2">
    <source>
        <dbReference type="ARBA" id="ARBA00023242"/>
    </source>
</evidence>
<dbReference type="PROSITE" id="PS51293">
    <property type="entry name" value="SANT"/>
    <property type="match status" value="1"/>
</dbReference>
<dbReference type="InterPro" id="IPR017930">
    <property type="entry name" value="Myb_dom"/>
</dbReference>